<dbReference type="OrthoDB" id="9804645at2"/>
<dbReference type="InterPro" id="IPR050980">
    <property type="entry name" value="2C_sensor_his_kinase"/>
</dbReference>
<dbReference type="Gene3D" id="3.30.565.10">
    <property type="entry name" value="Histidine kinase-like ATPase, C-terminal domain"/>
    <property type="match status" value="1"/>
</dbReference>
<evidence type="ECO:0000259" key="17">
    <source>
        <dbReference type="PROSITE" id="PS50109"/>
    </source>
</evidence>
<dbReference type="GO" id="GO:0005886">
    <property type="term" value="C:plasma membrane"/>
    <property type="evidence" value="ECO:0007669"/>
    <property type="project" value="UniProtKB-SubCell"/>
</dbReference>
<dbReference type="EC" id="2.7.13.3" evidence="3"/>
<evidence type="ECO:0000256" key="9">
    <source>
        <dbReference type="ARBA" id="ARBA00022741"/>
    </source>
</evidence>
<gene>
    <name evidence="19" type="ORF">CXZ10_07775</name>
</gene>
<keyword evidence="5" id="KW-0997">Cell inner membrane</keyword>
<dbReference type="InterPro" id="IPR003594">
    <property type="entry name" value="HATPase_dom"/>
</dbReference>
<dbReference type="PROSITE" id="PS50885">
    <property type="entry name" value="HAMP"/>
    <property type="match status" value="1"/>
</dbReference>
<dbReference type="SUPFAM" id="SSF55874">
    <property type="entry name" value="ATPase domain of HSP90 chaperone/DNA topoisomerase II/histidine kinase"/>
    <property type="match status" value="1"/>
</dbReference>
<comment type="catalytic activity">
    <reaction evidence="1">
        <text>ATP + protein L-histidine = ADP + protein N-phospho-L-histidine.</text>
        <dbReference type="EC" id="2.7.13.3"/>
    </reaction>
</comment>
<evidence type="ECO:0000256" key="11">
    <source>
        <dbReference type="ARBA" id="ARBA00022840"/>
    </source>
</evidence>
<feature type="transmembrane region" description="Helical" evidence="16">
    <location>
        <begin position="12"/>
        <end position="30"/>
    </location>
</feature>
<keyword evidence="9" id="KW-0547">Nucleotide-binding</keyword>
<evidence type="ECO:0000313" key="19">
    <source>
        <dbReference type="EMBL" id="PKR89788.1"/>
    </source>
</evidence>
<dbReference type="Proteomes" id="UP000233491">
    <property type="component" value="Unassembled WGS sequence"/>
</dbReference>
<evidence type="ECO:0000256" key="4">
    <source>
        <dbReference type="ARBA" id="ARBA00022475"/>
    </source>
</evidence>
<dbReference type="SMART" id="SM00387">
    <property type="entry name" value="HATPase_c"/>
    <property type="match status" value="1"/>
</dbReference>
<name>A0A1I4UVF0_9HYPH</name>
<keyword evidence="20" id="KW-1185">Reference proteome</keyword>
<evidence type="ECO:0000256" key="5">
    <source>
        <dbReference type="ARBA" id="ARBA00022519"/>
    </source>
</evidence>
<accession>A0A1I4UVF0</accession>
<dbReference type="EMBL" id="PJNW01000004">
    <property type="protein sequence ID" value="PKR89788.1"/>
    <property type="molecule type" value="Genomic_DNA"/>
</dbReference>
<dbReference type="AlphaFoldDB" id="A0A1I4UVF0"/>
<reference evidence="19 20" key="1">
    <citation type="submission" date="2017-12" db="EMBL/GenBank/DDBJ databases">
        <title>Anaerobic carbon monoxide metabolism by Pleomorphomonas carboxyditropha sp. nov., a new mesophilic hydrogenogenic carboxidotroph.</title>
        <authorList>
            <person name="Esquivel-Elizondo S."/>
            <person name="Krajmalnik-Brown R."/>
        </authorList>
    </citation>
    <scope>NUCLEOTIDE SEQUENCE [LARGE SCALE GENOMIC DNA]</scope>
    <source>
        <strain evidence="19 20">R5-392</strain>
    </source>
</reference>
<keyword evidence="4" id="KW-1003">Cell membrane</keyword>
<dbReference type="GO" id="GO:0005524">
    <property type="term" value="F:ATP binding"/>
    <property type="evidence" value="ECO:0007669"/>
    <property type="project" value="UniProtKB-KW"/>
</dbReference>
<evidence type="ECO:0000256" key="15">
    <source>
        <dbReference type="SAM" id="MobiDB-lite"/>
    </source>
</evidence>
<dbReference type="InterPro" id="IPR003660">
    <property type="entry name" value="HAMP_dom"/>
</dbReference>
<feature type="transmembrane region" description="Helical" evidence="16">
    <location>
        <begin position="164"/>
        <end position="183"/>
    </location>
</feature>
<dbReference type="CDD" id="cd06225">
    <property type="entry name" value="HAMP"/>
    <property type="match status" value="1"/>
</dbReference>
<dbReference type="CDD" id="cd00082">
    <property type="entry name" value="HisKA"/>
    <property type="match status" value="1"/>
</dbReference>
<dbReference type="SMART" id="SM00388">
    <property type="entry name" value="HisKA"/>
    <property type="match status" value="1"/>
</dbReference>
<dbReference type="InterPro" id="IPR005467">
    <property type="entry name" value="His_kinase_dom"/>
</dbReference>
<dbReference type="Pfam" id="PF02518">
    <property type="entry name" value="HATPase_c"/>
    <property type="match status" value="1"/>
</dbReference>
<keyword evidence="8 16" id="KW-0812">Transmembrane</keyword>
<organism evidence="19 20">
    <name type="scientific">Pleomorphomonas diazotrophica</name>
    <dbReference type="NCBI Taxonomy" id="1166257"/>
    <lineage>
        <taxon>Bacteria</taxon>
        <taxon>Pseudomonadati</taxon>
        <taxon>Pseudomonadota</taxon>
        <taxon>Alphaproteobacteria</taxon>
        <taxon>Hyphomicrobiales</taxon>
        <taxon>Pleomorphomonadaceae</taxon>
        <taxon>Pleomorphomonas</taxon>
    </lineage>
</organism>
<dbReference type="InterPro" id="IPR036097">
    <property type="entry name" value="HisK_dim/P_sf"/>
</dbReference>
<comment type="caution">
    <text evidence="19">The sequence shown here is derived from an EMBL/GenBank/DDBJ whole genome shotgun (WGS) entry which is preliminary data.</text>
</comment>
<feature type="compositionally biased region" description="Polar residues" evidence="15">
    <location>
        <begin position="437"/>
        <end position="451"/>
    </location>
</feature>
<comment type="subcellular location">
    <subcellularLocation>
        <location evidence="2">Cell inner membrane</location>
        <topology evidence="2">Multi-pass membrane protein</topology>
    </subcellularLocation>
</comment>
<dbReference type="Pfam" id="PF00672">
    <property type="entry name" value="HAMP"/>
    <property type="match status" value="1"/>
</dbReference>
<keyword evidence="13" id="KW-0902">Two-component regulatory system</keyword>
<keyword evidence="11" id="KW-0067">ATP-binding</keyword>
<dbReference type="InterPro" id="IPR004358">
    <property type="entry name" value="Sig_transdc_His_kin-like_C"/>
</dbReference>
<feature type="region of interest" description="Disordered" evidence="15">
    <location>
        <begin position="431"/>
        <end position="451"/>
    </location>
</feature>
<keyword evidence="10 19" id="KW-0418">Kinase</keyword>
<keyword evidence="12 16" id="KW-1133">Transmembrane helix</keyword>
<evidence type="ECO:0000313" key="20">
    <source>
        <dbReference type="Proteomes" id="UP000233491"/>
    </source>
</evidence>
<evidence type="ECO:0000256" key="10">
    <source>
        <dbReference type="ARBA" id="ARBA00022777"/>
    </source>
</evidence>
<evidence type="ECO:0000259" key="18">
    <source>
        <dbReference type="PROSITE" id="PS50885"/>
    </source>
</evidence>
<keyword evidence="7" id="KW-0808">Transferase</keyword>
<keyword evidence="6" id="KW-0597">Phosphoprotein</keyword>
<dbReference type="Gene3D" id="1.10.287.130">
    <property type="match status" value="1"/>
</dbReference>
<keyword evidence="14 16" id="KW-0472">Membrane</keyword>
<evidence type="ECO:0000256" key="14">
    <source>
        <dbReference type="ARBA" id="ARBA00023136"/>
    </source>
</evidence>
<evidence type="ECO:0000256" key="6">
    <source>
        <dbReference type="ARBA" id="ARBA00022553"/>
    </source>
</evidence>
<evidence type="ECO:0000256" key="12">
    <source>
        <dbReference type="ARBA" id="ARBA00022989"/>
    </source>
</evidence>
<evidence type="ECO:0000256" key="8">
    <source>
        <dbReference type="ARBA" id="ARBA00022692"/>
    </source>
</evidence>
<dbReference type="CDD" id="cd00075">
    <property type="entry name" value="HATPase"/>
    <property type="match status" value="1"/>
</dbReference>
<feature type="domain" description="HAMP" evidence="18">
    <location>
        <begin position="181"/>
        <end position="233"/>
    </location>
</feature>
<dbReference type="PROSITE" id="PS50109">
    <property type="entry name" value="HIS_KIN"/>
    <property type="match status" value="1"/>
</dbReference>
<evidence type="ECO:0000256" key="3">
    <source>
        <dbReference type="ARBA" id="ARBA00012438"/>
    </source>
</evidence>
<proteinExistence type="predicted"/>
<dbReference type="SUPFAM" id="SSF47384">
    <property type="entry name" value="Homodimeric domain of signal transducing histidine kinase"/>
    <property type="match status" value="1"/>
</dbReference>
<dbReference type="PANTHER" id="PTHR44936:SF5">
    <property type="entry name" value="SENSOR HISTIDINE KINASE ENVZ"/>
    <property type="match status" value="1"/>
</dbReference>
<dbReference type="InterPro" id="IPR003661">
    <property type="entry name" value="HisK_dim/P_dom"/>
</dbReference>
<evidence type="ECO:0000256" key="13">
    <source>
        <dbReference type="ARBA" id="ARBA00023012"/>
    </source>
</evidence>
<dbReference type="PANTHER" id="PTHR44936">
    <property type="entry name" value="SENSOR PROTEIN CREC"/>
    <property type="match status" value="1"/>
</dbReference>
<feature type="domain" description="Histidine kinase" evidence="17">
    <location>
        <begin position="241"/>
        <end position="440"/>
    </location>
</feature>
<dbReference type="GO" id="GO:0000155">
    <property type="term" value="F:phosphorelay sensor kinase activity"/>
    <property type="evidence" value="ECO:0007669"/>
    <property type="project" value="InterPro"/>
</dbReference>
<evidence type="ECO:0000256" key="2">
    <source>
        <dbReference type="ARBA" id="ARBA00004429"/>
    </source>
</evidence>
<evidence type="ECO:0000256" key="16">
    <source>
        <dbReference type="SAM" id="Phobius"/>
    </source>
</evidence>
<dbReference type="PRINTS" id="PR00344">
    <property type="entry name" value="BCTRLSENSOR"/>
</dbReference>
<sequence length="451" mass="49563">MTRLPSWPKATIRQQLTVIILVALAMILVVGNRMESWVKDVYAISDLEDLADRLDTIARVLATASPDDRQIIMGHARAAGWDITLAPMSTTNAFTHSSSEQNSLIALTDWLFPPDNDPPLGGWQTFLNDRRVVAAKVDDATIVMTLSLPEPIVTSDFLGRGPHFLLAFVVLAGLFSVFAVRAITAPIQKIVEAAKRTDIHTGAVVFEEKGTVEIVTLARALNGMRRRIKLMMDARTRMLRGIGHDLRTPLTRMKMKVERMPDCSEKEALIADIDRIDGMLTETLTYLRNDYATEPLELVNVASVLQTICSEFSDLGHAVRYDGPNKLNAECRPVSLTRAVTNLCDNAVKVARTVVVRLSEAPDALVIAVDDDGPGIPQDYRERVLEPFFKVDGARQGSREGLGLGLSIVADIARLHDGRLDLLPRQPHGLSARISLPRTSPSSGQENPAAR</sequence>
<protein>
    <recommendedName>
        <fullName evidence="3">histidine kinase</fullName>
        <ecNumber evidence="3">2.7.13.3</ecNumber>
    </recommendedName>
</protein>
<dbReference type="RefSeq" id="WP_101288589.1">
    <property type="nucleotide sequence ID" value="NZ_FOUQ01000009.1"/>
</dbReference>
<evidence type="ECO:0000256" key="7">
    <source>
        <dbReference type="ARBA" id="ARBA00022679"/>
    </source>
</evidence>
<evidence type="ECO:0000256" key="1">
    <source>
        <dbReference type="ARBA" id="ARBA00000085"/>
    </source>
</evidence>
<dbReference type="InterPro" id="IPR036890">
    <property type="entry name" value="HATPase_C_sf"/>
</dbReference>